<evidence type="ECO:0000256" key="4">
    <source>
        <dbReference type="ARBA" id="ARBA00022679"/>
    </source>
</evidence>
<keyword evidence="4 16" id="KW-0808">Transferase</keyword>
<dbReference type="PANTHER" id="PTHR11048">
    <property type="entry name" value="PRENYLTRANSFERASES"/>
    <property type="match status" value="1"/>
</dbReference>
<comment type="caution">
    <text evidence="16">The sequence shown here is derived from an EMBL/GenBank/DDBJ whole genome shotgun (WGS) entry which is preliminary data.</text>
</comment>
<evidence type="ECO:0000313" key="16">
    <source>
        <dbReference type="EMBL" id="OTF69823.1"/>
    </source>
</evidence>
<evidence type="ECO:0000256" key="10">
    <source>
        <dbReference type="ARBA" id="ARBA00034524"/>
    </source>
</evidence>
<name>A0A1Y3AQC6_EURMA</name>
<evidence type="ECO:0000256" key="6">
    <source>
        <dbReference type="ARBA" id="ARBA00022692"/>
    </source>
</evidence>
<dbReference type="Pfam" id="PF01040">
    <property type="entry name" value="UbiA"/>
    <property type="match status" value="1"/>
</dbReference>
<feature type="transmembrane region" description="Helical" evidence="15">
    <location>
        <begin position="43"/>
        <end position="62"/>
    </location>
</feature>
<dbReference type="HAMAP" id="MF_01635">
    <property type="entry name" value="UbiA"/>
    <property type="match status" value="1"/>
</dbReference>
<dbReference type="InterPro" id="IPR030470">
    <property type="entry name" value="UbiA_prenylTrfase_CS"/>
</dbReference>
<proteinExistence type="inferred from homology"/>
<dbReference type="GO" id="GO:0008412">
    <property type="term" value="F:4-hydroxybenzoate polyprenyltransferase activity"/>
    <property type="evidence" value="ECO:0007669"/>
    <property type="project" value="UniProtKB-EC"/>
</dbReference>
<evidence type="ECO:0000256" key="9">
    <source>
        <dbReference type="ARBA" id="ARBA00023229"/>
    </source>
</evidence>
<evidence type="ECO:0000256" key="8">
    <source>
        <dbReference type="ARBA" id="ARBA00023136"/>
    </source>
</evidence>
<evidence type="ECO:0000256" key="14">
    <source>
        <dbReference type="ARBA" id="ARBA00082604"/>
    </source>
</evidence>
<comment type="subcellular location">
    <subcellularLocation>
        <location evidence="2">Membrane</location>
        <topology evidence="2">Multi-pass membrane protein</topology>
    </subcellularLocation>
</comment>
<keyword evidence="5" id="KW-0831">Ubiquinone biosynthesis</keyword>
<reference evidence="16 17" key="1">
    <citation type="submission" date="2017-03" db="EMBL/GenBank/DDBJ databases">
        <title>Genome Survey of Euroglyphus maynei.</title>
        <authorList>
            <person name="Arlian L.G."/>
            <person name="Morgan M.S."/>
            <person name="Rider S.D."/>
        </authorList>
    </citation>
    <scope>NUCLEOTIDE SEQUENCE [LARGE SCALE GENOMIC DNA]</scope>
    <source>
        <strain evidence="16">Arlian Lab</strain>
        <tissue evidence="16">Whole body</tissue>
    </source>
</reference>
<feature type="transmembrane region" description="Helical" evidence="15">
    <location>
        <begin position="68"/>
        <end position="89"/>
    </location>
</feature>
<comment type="catalytic activity">
    <reaction evidence="13">
        <text>an all-trans-polyprenyl diphosphate + 4-hydroxybenzoate = a 4-hydroxy-3-(all-trans-polyprenyl)benzoate + diphosphate</text>
        <dbReference type="Rhea" id="RHEA:44504"/>
        <dbReference type="Rhea" id="RHEA-COMP:9514"/>
        <dbReference type="Rhea" id="RHEA-COMP:9564"/>
        <dbReference type="ChEBI" id="CHEBI:17879"/>
        <dbReference type="ChEBI" id="CHEBI:33019"/>
        <dbReference type="ChEBI" id="CHEBI:58914"/>
        <dbReference type="ChEBI" id="CHEBI:78396"/>
        <dbReference type="EC" id="2.5.1.39"/>
    </reaction>
    <physiologicalReaction direction="left-to-right" evidence="13">
        <dbReference type="Rhea" id="RHEA:44505"/>
    </physiologicalReaction>
</comment>
<evidence type="ECO:0000256" key="3">
    <source>
        <dbReference type="ARBA" id="ARBA00005985"/>
    </source>
</evidence>
<dbReference type="EC" id="2.5.1.39" evidence="10"/>
<evidence type="ECO:0000256" key="13">
    <source>
        <dbReference type="ARBA" id="ARBA00051182"/>
    </source>
</evidence>
<dbReference type="InterPro" id="IPR006370">
    <property type="entry name" value="HB_polyprenyltransferase-like"/>
</dbReference>
<keyword evidence="8 15" id="KW-0472">Membrane</keyword>
<dbReference type="GO" id="GO:0008299">
    <property type="term" value="P:isoprenoid biosynthetic process"/>
    <property type="evidence" value="ECO:0007669"/>
    <property type="project" value="UniProtKB-KW"/>
</dbReference>
<dbReference type="FunFam" id="1.10.357.140:FF:000003">
    <property type="entry name" value="4-hydroxybenzoate polyprenyltransferase, mitochondrial"/>
    <property type="match status" value="1"/>
</dbReference>
<sequence length="330" mass="36531">SISGPKNSDYLAGTVSSRFVDRLPEKIRPFAHLMRLDKPTGTWLLLLPCWWGIGMSTTAGSLPSLTLMALFGIGAVMMRSAGCIVNDIWDRRFDRNVERTRLRPLASKQIDLTEAVALLGTLLGFSLLVLIQFDLNSIILGSSSLFLVASYPSFKRFTYWPQLILGMTFNWGTLLGWSVNTGGMMYITAVLPLYMAGICWTLIYDTIYAHQDKMHDLSLGLKSTALKFGSKTSQYLNGFTGLMTASLISTGIVTDQTWPFYLSIGIMTAGLIRINRQLDVDSVQSCARAFRQNTQIGWILLLGIITGTLLKPSIDCDNDCDDVNNPVTEL</sequence>
<keyword evidence="17" id="KW-1185">Reference proteome</keyword>
<feature type="transmembrane region" description="Helical" evidence="15">
    <location>
        <begin position="296"/>
        <end position="314"/>
    </location>
</feature>
<feature type="transmembrane region" description="Helical" evidence="15">
    <location>
        <begin position="258"/>
        <end position="275"/>
    </location>
</feature>
<dbReference type="Gene3D" id="1.20.120.1780">
    <property type="entry name" value="UbiA prenyltransferase"/>
    <property type="match status" value="1"/>
</dbReference>
<feature type="transmembrane region" description="Helical" evidence="15">
    <location>
        <begin position="110"/>
        <end position="131"/>
    </location>
</feature>
<dbReference type="NCBIfam" id="TIGR01474">
    <property type="entry name" value="ubiA_proteo"/>
    <property type="match status" value="1"/>
</dbReference>
<dbReference type="PANTHER" id="PTHR11048:SF28">
    <property type="entry name" value="4-HYDROXYBENZOATE POLYPRENYLTRANSFERASE, MITOCHONDRIAL"/>
    <property type="match status" value="1"/>
</dbReference>
<dbReference type="AlphaFoldDB" id="A0A1Y3AQC6"/>
<evidence type="ECO:0000256" key="7">
    <source>
        <dbReference type="ARBA" id="ARBA00022989"/>
    </source>
</evidence>
<dbReference type="GO" id="GO:0006744">
    <property type="term" value="P:ubiquinone biosynthetic process"/>
    <property type="evidence" value="ECO:0007669"/>
    <property type="project" value="UniProtKB-KW"/>
</dbReference>
<evidence type="ECO:0000256" key="12">
    <source>
        <dbReference type="ARBA" id="ARBA00050454"/>
    </source>
</evidence>
<evidence type="ECO:0000256" key="2">
    <source>
        <dbReference type="ARBA" id="ARBA00004141"/>
    </source>
</evidence>
<dbReference type="PROSITE" id="PS00943">
    <property type="entry name" value="UBIA"/>
    <property type="match status" value="1"/>
</dbReference>
<comment type="similarity">
    <text evidence="3">Belongs to the UbiA prenyltransferase family.</text>
</comment>
<dbReference type="InterPro" id="IPR044878">
    <property type="entry name" value="UbiA_sf"/>
</dbReference>
<keyword evidence="7 15" id="KW-1133">Transmembrane helix</keyword>
<organism evidence="16 17">
    <name type="scientific">Euroglyphus maynei</name>
    <name type="common">Mayne's house dust mite</name>
    <dbReference type="NCBI Taxonomy" id="6958"/>
    <lineage>
        <taxon>Eukaryota</taxon>
        <taxon>Metazoa</taxon>
        <taxon>Ecdysozoa</taxon>
        <taxon>Arthropoda</taxon>
        <taxon>Chelicerata</taxon>
        <taxon>Arachnida</taxon>
        <taxon>Acari</taxon>
        <taxon>Acariformes</taxon>
        <taxon>Sarcoptiformes</taxon>
        <taxon>Astigmata</taxon>
        <taxon>Psoroptidia</taxon>
        <taxon>Analgoidea</taxon>
        <taxon>Pyroglyphidae</taxon>
        <taxon>Pyroglyphinae</taxon>
        <taxon>Euroglyphus</taxon>
    </lineage>
</organism>
<dbReference type="InterPro" id="IPR039653">
    <property type="entry name" value="Prenyltransferase"/>
</dbReference>
<protein>
    <recommendedName>
        <fullName evidence="10">4-hydroxybenzoate polyprenyltransferase</fullName>
        <ecNumber evidence="10">2.5.1.39</ecNumber>
    </recommendedName>
    <alternativeName>
        <fullName evidence="14">Coenzyme Q biosynthesis protein 2</fullName>
    </alternativeName>
</protein>
<evidence type="ECO:0000256" key="11">
    <source>
        <dbReference type="ARBA" id="ARBA00049890"/>
    </source>
</evidence>
<dbReference type="FunFam" id="1.20.120.1780:FF:000001">
    <property type="entry name" value="4-hydroxybenzoate octaprenyltransferase"/>
    <property type="match status" value="1"/>
</dbReference>
<feature type="transmembrane region" description="Helical" evidence="15">
    <location>
        <begin position="185"/>
        <end position="204"/>
    </location>
</feature>
<evidence type="ECO:0000256" key="5">
    <source>
        <dbReference type="ARBA" id="ARBA00022688"/>
    </source>
</evidence>
<dbReference type="InterPro" id="IPR000537">
    <property type="entry name" value="UbiA_prenyltransferase"/>
</dbReference>
<evidence type="ECO:0000313" key="17">
    <source>
        <dbReference type="Proteomes" id="UP000194236"/>
    </source>
</evidence>
<dbReference type="GO" id="GO:0005743">
    <property type="term" value="C:mitochondrial inner membrane"/>
    <property type="evidence" value="ECO:0007669"/>
    <property type="project" value="TreeGrafter"/>
</dbReference>
<keyword evidence="6 15" id="KW-0812">Transmembrane</keyword>
<dbReference type="Gene3D" id="1.10.357.140">
    <property type="entry name" value="UbiA prenyltransferase"/>
    <property type="match status" value="1"/>
</dbReference>
<gene>
    <name evidence="16" type="ORF">BLA29_007211</name>
</gene>
<accession>A0A1Y3AQC6</accession>
<keyword evidence="9" id="KW-0414">Isoprene biosynthesis</keyword>
<comment type="cofactor">
    <cofactor evidence="1">
        <name>Mg(2+)</name>
        <dbReference type="ChEBI" id="CHEBI:18420"/>
    </cofactor>
</comment>
<evidence type="ECO:0000256" key="15">
    <source>
        <dbReference type="SAM" id="Phobius"/>
    </source>
</evidence>
<comment type="catalytic activity">
    <reaction evidence="12">
        <text>all-trans-nonaprenyl diphosphate + 4-hydroxybenzoate = 4-hydroxy-3-(all-trans-nonaprenyl)benzoate + diphosphate</text>
        <dbReference type="Rhea" id="RHEA:17709"/>
        <dbReference type="ChEBI" id="CHEBI:17879"/>
        <dbReference type="ChEBI" id="CHEBI:33019"/>
        <dbReference type="ChEBI" id="CHEBI:58391"/>
        <dbReference type="ChEBI" id="CHEBI:84502"/>
        <dbReference type="EC" id="2.5.1.39"/>
    </reaction>
    <physiologicalReaction direction="left-to-right" evidence="12">
        <dbReference type="Rhea" id="RHEA:17710"/>
    </physiologicalReaction>
</comment>
<evidence type="ECO:0000256" key="1">
    <source>
        <dbReference type="ARBA" id="ARBA00001946"/>
    </source>
</evidence>
<feature type="transmembrane region" description="Helical" evidence="15">
    <location>
        <begin position="235"/>
        <end position="252"/>
    </location>
</feature>
<dbReference type="Proteomes" id="UP000194236">
    <property type="component" value="Unassembled WGS sequence"/>
</dbReference>
<dbReference type="EMBL" id="MUJZ01068673">
    <property type="protein sequence ID" value="OTF69823.1"/>
    <property type="molecule type" value="Genomic_DNA"/>
</dbReference>
<dbReference type="CDD" id="cd13959">
    <property type="entry name" value="PT_UbiA_COQ2"/>
    <property type="match status" value="1"/>
</dbReference>
<feature type="non-terminal residue" evidence="16">
    <location>
        <position position="1"/>
    </location>
</feature>
<dbReference type="OrthoDB" id="18170at2759"/>
<comment type="catalytic activity">
    <reaction evidence="11">
        <text>all-trans-decaprenyl diphosphate + 4-hydroxybenzoate = 4-hydroxy-3-(all-trans-decaprenyl)benzoate + diphosphate</text>
        <dbReference type="Rhea" id="RHEA:44564"/>
        <dbReference type="ChEBI" id="CHEBI:17879"/>
        <dbReference type="ChEBI" id="CHEBI:33019"/>
        <dbReference type="ChEBI" id="CHEBI:60721"/>
        <dbReference type="ChEBI" id="CHEBI:84503"/>
        <dbReference type="EC" id="2.5.1.39"/>
    </reaction>
    <physiologicalReaction direction="left-to-right" evidence="11">
        <dbReference type="Rhea" id="RHEA:44565"/>
    </physiologicalReaction>
</comment>